<dbReference type="Gene3D" id="3.40.50.2300">
    <property type="match status" value="1"/>
</dbReference>
<evidence type="ECO:0000256" key="1">
    <source>
        <dbReference type="ARBA" id="ARBA00023015"/>
    </source>
</evidence>
<sequence length="208" mass="22388">MSKISTVAVITDDEFFRDASAYFLAQQNYAVLNIGPDEQEIRTQLLHQRPDLVIVRTRRGPQSTCALQCIHEHNLPTRTVAYTDAAADQAPTPRHAYLTRADGLEALLRCVAVLEGGHAATAPAAAPTAAAAPDPLAVLGSQERKVLALIGRGLSAKQMAEQLFVSTHTIKNHKTNITRKLAVASGRDLLTVALALREHPALKSALMS</sequence>
<proteinExistence type="predicted"/>
<dbReference type="InterPro" id="IPR011006">
    <property type="entry name" value="CheY-like_superfamily"/>
</dbReference>
<gene>
    <name evidence="5" type="ORF">EJV47_24035</name>
</gene>
<dbReference type="OrthoDB" id="1727128at2"/>
<dbReference type="Pfam" id="PF00196">
    <property type="entry name" value="GerE"/>
    <property type="match status" value="1"/>
</dbReference>
<dbReference type="SMART" id="SM00421">
    <property type="entry name" value="HTH_LUXR"/>
    <property type="match status" value="1"/>
</dbReference>
<evidence type="ECO:0000313" key="5">
    <source>
        <dbReference type="EMBL" id="RTQ45902.1"/>
    </source>
</evidence>
<dbReference type="GO" id="GO:0006355">
    <property type="term" value="P:regulation of DNA-templated transcription"/>
    <property type="evidence" value="ECO:0007669"/>
    <property type="project" value="InterPro"/>
</dbReference>
<dbReference type="EMBL" id="RXOF01000018">
    <property type="protein sequence ID" value="RTQ45902.1"/>
    <property type="molecule type" value="Genomic_DNA"/>
</dbReference>
<keyword evidence="3" id="KW-0804">Transcription</keyword>
<name>A0A431TWX1_9BACT</name>
<evidence type="ECO:0000259" key="4">
    <source>
        <dbReference type="PROSITE" id="PS50043"/>
    </source>
</evidence>
<evidence type="ECO:0000313" key="6">
    <source>
        <dbReference type="Proteomes" id="UP000282184"/>
    </source>
</evidence>
<dbReference type="Proteomes" id="UP000282184">
    <property type="component" value="Unassembled WGS sequence"/>
</dbReference>
<dbReference type="InterPro" id="IPR000792">
    <property type="entry name" value="Tscrpt_reg_LuxR_C"/>
</dbReference>
<evidence type="ECO:0000256" key="2">
    <source>
        <dbReference type="ARBA" id="ARBA00023125"/>
    </source>
</evidence>
<protein>
    <submittedName>
        <fullName evidence="5">Response regulator transcription factor</fullName>
    </submittedName>
</protein>
<dbReference type="AlphaFoldDB" id="A0A431TWX1"/>
<reference evidence="5 6" key="1">
    <citation type="submission" date="2018-12" db="EMBL/GenBank/DDBJ databases">
        <title>Hymenobacter gummosus sp. nov., isolated from a spring.</title>
        <authorList>
            <person name="Nie L."/>
        </authorList>
    </citation>
    <scope>NUCLEOTIDE SEQUENCE [LARGE SCALE GENOMIC DNA]</scope>
    <source>
        <strain evidence="5 6">KCTC 52166</strain>
    </source>
</reference>
<dbReference type="SUPFAM" id="SSF52172">
    <property type="entry name" value="CheY-like"/>
    <property type="match status" value="1"/>
</dbReference>
<dbReference type="CDD" id="cd06170">
    <property type="entry name" value="LuxR_C_like"/>
    <property type="match status" value="1"/>
</dbReference>
<accession>A0A431TWX1</accession>
<dbReference type="SUPFAM" id="SSF46894">
    <property type="entry name" value="C-terminal effector domain of the bipartite response regulators"/>
    <property type="match status" value="1"/>
</dbReference>
<keyword evidence="1" id="KW-0805">Transcription regulation</keyword>
<dbReference type="PRINTS" id="PR00038">
    <property type="entry name" value="HTHLUXR"/>
</dbReference>
<dbReference type="PROSITE" id="PS50043">
    <property type="entry name" value="HTH_LUXR_2"/>
    <property type="match status" value="1"/>
</dbReference>
<feature type="domain" description="HTH luxR-type" evidence="4">
    <location>
        <begin position="132"/>
        <end position="197"/>
    </location>
</feature>
<keyword evidence="6" id="KW-1185">Reference proteome</keyword>
<dbReference type="InterPro" id="IPR016032">
    <property type="entry name" value="Sig_transdc_resp-reg_C-effctor"/>
</dbReference>
<organism evidence="5 6">
    <name type="scientific">Hymenobacter gummosus</name>
    <dbReference type="NCBI Taxonomy" id="1776032"/>
    <lineage>
        <taxon>Bacteria</taxon>
        <taxon>Pseudomonadati</taxon>
        <taxon>Bacteroidota</taxon>
        <taxon>Cytophagia</taxon>
        <taxon>Cytophagales</taxon>
        <taxon>Hymenobacteraceae</taxon>
        <taxon>Hymenobacter</taxon>
    </lineage>
</organism>
<dbReference type="PANTHER" id="PTHR44688">
    <property type="entry name" value="DNA-BINDING TRANSCRIPTIONAL ACTIVATOR DEVR_DOSR"/>
    <property type="match status" value="1"/>
</dbReference>
<dbReference type="RefSeq" id="WP_126695758.1">
    <property type="nucleotide sequence ID" value="NZ_RXOF01000018.1"/>
</dbReference>
<dbReference type="PANTHER" id="PTHR44688:SF16">
    <property type="entry name" value="DNA-BINDING TRANSCRIPTIONAL ACTIVATOR DEVR_DOSR"/>
    <property type="match status" value="1"/>
</dbReference>
<comment type="caution">
    <text evidence="5">The sequence shown here is derived from an EMBL/GenBank/DDBJ whole genome shotgun (WGS) entry which is preliminary data.</text>
</comment>
<dbReference type="GO" id="GO:0003677">
    <property type="term" value="F:DNA binding"/>
    <property type="evidence" value="ECO:0007669"/>
    <property type="project" value="UniProtKB-KW"/>
</dbReference>
<evidence type="ECO:0000256" key="3">
    <source>
        <dbReference type="ARBA" id="ARBA00023163"/>
    </source>
</evidence>
<keyword evidence="2" id="KW-0238">DNA-binding</keyword>